<evidence type="ECO:0000313" key="1">
    <source>
        <dbReference type="EMBL" id="GIY11319.1"/>
    </source>
</evidence>
<dbReference type="Proteomes" id="UP001054837">
    <property type="component" value="Unassembled WGS sequence"/>
</dbReference>
<evidence type="ECO:0008006" key="3">
    <source>
        <dbReference type="Google" id="ProtNLM"/>
    </source>
</evidence>
<proteinExistence type="predicted"/>
<dbReference type="EMBL" id="BPLQ01004897">
    <property type="protein sequence ID" value="GIY11319.1"/>
    <property type="molecule type" value="Genomic_DNA"/>
</dbReference>
<organism evidence="1 2">
    <name type="scientific">Caerostris darwini</name>
    <dbReference type="NCBI Taxonomy" id="1538125"/>
    <lineage>
        <taxon>Eukaryota</taxon>
        <taxon>Metazoa</taxon>
        <taxon>Ecdysozoa</taxon>
        <taxon>Arthropoda</taxon>
        <taxon>Chelicerata</taxon>
        <taxon>Arachnida</taxon>
        <taxon>Araneae</taxon>
        <taxon>Araneomorphae</taxon>
        <taxon>Entelegynae</taxon>
        <taxon>Araneoidea</taxon>
        <taxon>Araneidae</taxon>
        <taxon>Caerostris</taxon>
    </lineage>
</organism>
<reference evidence="1 2" key="1">
    <citation type="submission" date="2021-06" db="EMBL/GenBank/DDBJ databases">
        <title>Caerostris darwini draft genome.</title>
        <authorList>
            <person name="Kono N."/>
            <person name="Arakawa K."/>
        </authorList>
    </citation>
    <scope>NUCLEOTIDE SEQUENCE [LARGE SCALE GENOMIC DNA]</scope>
</reference>
<sequence length="226" mass="26367">MYQAWTQCVIFLRKEVDFVCVGSMLEECLRVVCDDEFDPIVQDALNFYNTTCTEGTALNALYKKHRACLYDRSSFTDIQMCLVPLHTELDRLGTPPMKKNRTFEENILRIECKYRDNLNECIDYKINTTCGEEALLFRQRLTAAQNRLLKKACEEIGPQKKMDTDEMNHNFVRDNDLPSNPHKYTTFEPDEIFTAFNVRNTSTSVITLPPKLVFTLLIIMLLKWSH</sequence>
<gene>
    <name evidence="1" type="primary">AVEN_157107_1</name>
    <name evidence="1" type="ORF">CDAR_530591</name>
</gene>
<comment type="caution">
    <text evidence="1">The sequence shown here is derived from an EMBL/GenBank/DDBJ whole genome shotgun (WGS) entry which is preliminary data.</text>
</comment>
<name>A0AAV4QSS0_9ARAC</name>
<protein>
    <recommendedName>
        <fullName evidence="3">Secreted protein</fullName>
    </recommendedName>
</protein>
<accession>A0AAV4QSS0</accession>
<evidence type="ECO:0000313" key="2">
    <source>
        <dbReference type="Proteomes" id="UP001054837"/>
    </source>
</evidence>
<keyword evidence="2" id="KW-1185">Reference proteome</keyword>
<dbReference type="AlphaFoldDB" id="A0AAV4QSS0"/>